<protein>
    <submittedName>
        <fullName evidence="1">Uncharacterized protein</fullName>
    </submittedName>
</protein>
<evidence type="ECO:0000313" key="2">
    <source>
        <dbReference type="Proteomes" id="UP000282985"/>
    </source>
</evidence>
<gene>
    <name evidence="1" type="ORF">DLK05_06865</name>
</gene>
<name>A0A434AWH6_9BACT</name>
<comment type="caution">
    <text evidence="1">The sequence shown here is derived from an EMBL/GenBank/DDBJ whole genome shotgun (WGS) entry which is preliminary data.</text>
</comment>
<proteinExistence type="predicted"/>
<reference evidence="1 2" key="1">
    <citation type="submission" date="2018-11" db="EMBL/GenBank/DDBJ databases">
        <title>Parancylomarina longa gen. nov., sp. nov., isolated from sediments of southern Okinawa.</title>
        <authorList>
            <person name="Fu T."/>
        </authorList>
    </citation>
    <scope>NUCLEOTIDE SEQUENCE [LARGE SCALE GENOMIC DNA]</scope>
    <source>
        <strain evidence="1 2">T3-2 S1-C</strain>
    </source>
</reference>
<keyword evidence="2" id="KW-1185">Reference proteome</keyword>
<dbReference type="EMBL" id="RJJX01000006">
    <property type="protein sequence ID" value="RUT78846.1"/>
    <property type="molecule type" value="Genomic_DNA"/>
</dbReference>
<dbReference type="Proteomes" id="UP000282985">
    <property type="component" value="Unassembled WGS sequence"/>
</dbReference>
<sequence>MDSSLKKIINDLDMPLCVRKTIIKEFIPQKIYYVEVDHLQTSKHRFRTYPKPISKIISL</sequence>
<accession>A0A434AWH6</accession>
<dbReference type="AlphaFoldDB" id="A0A434AWH6"/>
<organism evidence="1 2">
    <name type="scientific">Ancylomarina longa</name>
    <dbReference type="NCBI Taxonomy" id="2487017"/>
    <lineage>
        <taxon>Bacteria</taxon>
        <taxon>Pseudomonadati</taxon>
        <taxon>Bacteroidota</taxon>
        <taxon>Bacteroidia</taxon>
        <taxon>Marinilabiliales</taxon>
        <taxon>Marinifilaceae</taxon>
        <taxon>Ancylomarina</taxon>
    </lineage>
</organism>
<evidence type="ECO:0000313" key="1">
    <source>
        <dbReference type="EMBL" id="RUT78846.1"/>
    </source>
</evidence>